<feature type="transmembrane region" description="Helical" evidence="7">
    <location>
        <begin position="20"/>
        <end position="41"/>
    </location>
</feature>
<dbReference type="GO" id="GO:0022857">
    <property type="term" value="F:transmembrane transporter activity"/>
    <property type="evidence" value="ECO:0007669"/>
    <property type="project" value="InterPro"/>
</dbReference>
<evidence type="ECO:0000256" key="2">
    <source>
        <dbReference type="ARBA" id="ARBA00022448"/>
    </source>
</evidence>
<dbReference type="Pfam" id="PF07690">
    <property type="entry name" value="MFS_1"/>
    <property type="match status" value="1"/>
</dbReference>
<reference evidence="9 10" key="1">
    <citation type="submission" date="2016-06" db="EMBL/GenBank/DDBJ databases">
        <authorList>
            <person name="Kjaerup R.B."/>
            <person name="Dalgaard T.S."/>
            <person name="Juul-Madsen H.R."/>
        </authorList>
    </citation>
    <scope>NUCLEOTIDE SEQUENCE [LARGE SCALE GENOMIC DNA]</scope>
    <source>
        <strain evidence="9 10">1127319.6</strain>
    </source>
</reference>
<dbReference type="STRING" id="56689.GCA_001291445_00141"/>
<keyword evidence="4 7" id="KW-0812">Transmembrane</keyword>
<evidence type="ECO:0000313" key="10">
    <source>
        <dbReference type="Proteomes" id="UP000093898"/>
    </source>
</evidence>
<feature type="transmembrane region" description="Helical" evidence="7">
    <location>
        <begin position="47"/>
        <end position="65"/>
    </location>
</feature>
<dbReference type="Proteomes" id="UP000093898">
    <property type="component" value="Unassembled WGS sequence"/>
</dbReference>
<dbReference type="InterPro" id="IPR050171">
    <property type="entry name" value="MFS_Transporters"/>
</dbReference>
<dbReference type="InterPro" id="IPR036259">
    <property type="entry name" value="MFS_trans_sf"/>
</dbReference>
<dbReference type="InterPro" id="IPR011701">
    <property type="entry name" value="MFS"/>
</dbReference>
<protein>
    <recommendedName>
        <fullName evidence="8">Major facilitator superfamily (MFS) profile domain-containing protein</fullName>
    </recommendedName>
</protein>
<keyword evidence="3" id="KW-1003">Cell membrane</keyword>
<feature type="transmembrane region" description="Helical" evidence="7">
    <location>
        <begin position="338"/>
        <end position="360"/>
    </location>
</feature>
<feature type="transmembrane region" description="Helical" evidence="7">
    <location>
        <begin position="77"/>
        <end position="98"/>
    </location>
</feature>
<evidence type="ECO:0000259" key="8">
    <source>
        <dbReference type="PROSITE" id="PS50850"/>
    </source>
</evidence>
<feature type="transmembrane region" description="Helical" evidence="7">
    <location>
        <begin position="110"/>
        <end position="130"/>
    </location>
</feature>
<evidence type="ECO:0000256" key="3">
    <source>
        <dbReference type="ARBA" id="ARBA00022475"/>
    </source>
</evidence>
<evidence type="ECO:0000256" key="5">
    <source>
        <dbReference type="ARBA" id="ARBA00022989"/>
    </source>
</evidence>
<name>A0A1A3GUK0_MYCMU</name>
<gene>
    <name evidence="9" type="ORF">A5630_02060</name>
</gene>
<keyword evidence="2" id="KW-0813">Transport</keyword>
<keyword evidence="6 7" id="KW-0472">Membrane</keyword>
<comment type="subcellular location">
    <subcellularLocation>
        <location evidence="1">Cell membrane</location>
        <topology evidence="1">Multi-pass membrane protein</topology>
    </subcellularLocation>
</comment>
<accession>A0A1A3GUK0</accession>
<keyword evidence="5 7" id="KW-1133">Transmembrane helix</keyword>
<dbReference type="RefSeq" id="WP_064982959.1">
    <property type="nucleotide sequence ID" value="NZ_LZLC01000168.1"/>
</dbReference>
<comment type="caution">
    <text evidence="9">The sequence shown here is derived from an EMBL/GenBank/DDBJ whole genome shotgun (WGS) entry which is preliminary data.</text>
</comment>
<dbReference type="PRINTS" id="PR01035">
    <property type="entry name" value="TCRTETA"/>
</dbReference>
<organism evidence="9 10">
    <name type="scientific">Mycolicibacterium mucogenicum</name>
    <name type="common">Mycobacterium mucogenicum</name>
    <dbReference type="NCBI Taxonomy" id="56689"/>
    <lineage>
        <taxon>Bacteria</taxon>
        <taxon>Bacillati</taxon>
        <taxon>Actinomycetota</taxon>
        <taxon>Actinomycetes</taxon>
        <taxon>Mycobacteriales</taxon>
        <taxon>Mycobacteriaceae</taxon>
        <taxon>Mycolicibacterium</taxon>
    </lineage>
</organism>
<feature type="transmembrane region" description="Helical" evidence="7">
    <location>
        <begin position="275"/>
        <end position="295"/>
    </location>
</feature>
<dbReference type="InterPro" id="IPR001958">
    <property type="entry name" value="Tet-R_TetA/multi-R_MdtG-like"/>
</dbReference>
<evidence type="ECO:0000256" key="6">
    <source>
        <dbReference type="ARBA" id="ARBA00023136"/>
    </source>
</evidence>
<dbReference type="Gene3D" id="1.20.1250.20">
    <property type="entry name" value="MFS general substrate transporter like domains"/>
    <property type="match status" value="1"/>
</dbReference>
<dbReference type="PROSITE" id="PS50850">
    <property type="entry name" value="MFS"/>
    <property type="match status" value="1"/>
</dbReference>
<dbReference type="EMBL" id="LZLC01000168">
    <property type="protein sequence ID" value="OBJ39722.1"/>
    <property type="molecule type" value="Genomic_DNA"/>
</dbReference>
<dbReference type="GO" id="GO:0005886">
    <property type="term" value="C:plasma membrane"/>
    <property type="evidence" value="ECO:0007669"/>
    <property type="project" value="UniProtKB-SubCell"/>
</dbReference>
<feature type="transmembrane region" description="Helical" evidence="7">
    <location>
        <begin position="366"/>
        <end position="387"/>
    </location>
</feature>
<feature type="transmembrane region" description="Helical" evidence="7">
    <location>
        <begin position="301"/>
        <end position="326"/>
    </location>
</feature>
<feature type="transmembrane region" description="Helical" evidence="7">
    <location>
        <begin position="142"/>
        <end position="163"/>
    </location>
</feature>
<evidence type="ECO:0000256" key="1">
    <source>
        <dbReference type="ARBA" id="ARBA00004651"/>
    </source>
</evidence>
<dbReference type="SUPFAM" id="SSF103473">
    <property type="entry name" value="MFS general substrate transporter"/>
    <property type="match status" value="1"/>
</dbReference>
<sequence>MSTSPAEPDGVSRSGLLPVYGAGFAIALSASSIAANLASYLRISHGTLLTLGVLLALYPVAELLLKPLIRVVAATLGLRGVLLAGLVTSVVASGAFAIAEDAFGVGLARLGQGAAAAAVGLGADAVLTRLSPAGTSHSFGGYRTWTAAGYALGPLLGGILVGAGGHSALFLLLAVLAAVLTAWAAMAVPTIDAAAPTSESTTDLVRALFKTSGVRPALALAAGAAAVSVSLGFLPVLAHQQGLGPLASGALVSSLVAVAALVQRPVRRIRDAGRLADHTGIGIGLLLVALGFASASLAPTVAGLVGAGVLLGAGAGVIAPLGFTYLARRNPPERLGQVVGIAEISRLLGAFAAPLLVGAISAASTLTVALLAVTVCLAAAANFLVLAGRGSS</sequence>
<dbReference type="PANTHER" id="PTHR23517:SF3">
    <property type="entry name" value="INTEGRAL MEMBRANE TRANSPORT PROTEIN"/>
    <property type="match status" value="1"/>
</dbReference>
<proteinExistence type="predicted"/>
<feature type="domain" description="Major facilitator superfamily (MFS) profile" evidence="8">
    <location>
        <begin position="15"/>
        <end position="390"/>
    </location>
</feature>
<dbReference type="AlphaFoldDB" id="A0A1A3GUK0"/>
<feature type="transmembrane region" description="Helical" evidence="7">
    <location>
        <begin position="169"/>
        <end position="195"/>
    </location>
</feature>
<evidence type="ECO:0000256" key="4">
    <source>
        <dbReference type="ARBA" id="ARBA00022692"/>
    </source>
</evidence>
<dbReference type="PANTHER" id="PTHR23517">
    <property type="entry name" value="RESISTANCE PROTEIN MDTM, PUTATIVE-RELATED-RELATED"/>
    <property type="match status" value="1"/>
</dbReference>
<evidence type="ECO:0000256" key="7">
    <source>
        <dbReference type="SAM" id="Phobius"/>
    </source>
</evidence>
<evidence type="ECO:0000313" key="9">
    <source>
        <dbReference type="EMBL" id="OBJ39722.1"/>
    </source>
</evidence>
<dbReference type="InterPro" id="IPR020846">
    <property type="entry name" value="MFS_dom"/>
</dbReference>
<feature type="transmembrane region" description="Helical" evidence="7">
    <location>
        <begin position="243"/>
        <end position="263"/>
    </location>
</feature>